<evidence type="ECO:0000313" key="3">
    <source>
        <dbReference type="EMBL" id="HIX20542.1"/>
    </source>
</evidence>
<dbReference type="GO" id="GO:0016787">
    <property type="term" value="F:hydrolase activity"/>
    <property type="evidence" value="ECO:0007669"/>
    <property type="project" value="UniProtKB-KW"/>
</dbReference>
<dbReference type="EMBL" id="DXFQ01000152">
    <property type="protein sequence ID" value="HIX20542.1"/>
    <property type="molecule type" value="Genomic_DNA"/>
</dbReference>
<protein>
    <submittedName>
        <fullName evidence="3">Alpha/beta hydrolase</fullName>
    </submittedName>
</protein>
<gene>
    <name evidence="3" type="ORF">H9862_08095</name>
</gene>
<evidence type="ECO:0000259" key="2">
    <source>
        <dbReference type="Pfam" id="PF07859"/>
    </source>
</evidence>
<dbReference type="SUPFAM" id="SSF53474">
    <property type="entry name" value="alpha/beta-Hydrolases"/>
    <property type="match status" value="1"/>
</dbReference>
<reference evidence="3" key="2">
    <citation type="submission" date="2021-04" db="EMBL/GenBank/DDBJ databases">
        <authorList>
            <person name="Gilroy R."/>
        </authorList>
    </citation>
    <scope>NUCLEOTIDE SEQUENCE</scope>
    <source>
        <strain evidence="3">14975</strain>
    </source>
</reference>
<dbReference type="Gene3D" id="3.40.50.1820">
    <property type="entry name" value="alpha/beta hydrolase"/>
    <property type="match status" value="1"/>
</dbReference>
<dbReference type="InterPro" id="IPR050300">
    <property type="entry name" value="GDXG_lipolytic_enzyme"/>
</dbReference>
<dbReference type="InterPro" id="IPR013094">
    <property type="entry name" value="AB_hydrolase_3"/>
</dbReference>
<keyword evidence="1 3" id="KW-0378">Hydrolase</keyword>
<dbReference type="AlphaFoldDB" id="A0A9D2AHU8"/>
<name>A0A9D2AHU8_9BACT</name>
<organism evidence="3 4">
    <name type="scientific">Candidatus Akkermansia intestinigallinarum</name>
    <dbReference type="NCBI Taxonomy" id="2838431"/>
    <lineage>
        <taxon>Bacteria</taxon>
        <taxon>Pseudomonadati</taxon>
        <taxon>Verrucomicrobiota</taxon>
        <taxon>Verrucomicrobiia</taxon>
        <taxon>Verrucomicrobiales</taxon>
        <taxon>Akkermansiaceae</taxon>
        <taxon>Akkermansia</taxon>
    </lineage>
</organism>
<evidence type="ECO:0000256" key="1">
    <source>
        <dbReference type="ARBA" id="ARBA00022801"/>
    </source>
</evidence>
<dbReference type="Proteomes" id="UP000823964">
    <property type="component" value="Unassembled WGS sequence"/>
</dbReference>
<proteinExistence type="predicted"/>
<feature type="domain" description="Alpha/beta hydrolase fold-3" evidence="2">
    <location>
        <begin position="56"/>
        <end position="204"/>
    </location>
</feature>
<dbReference type="PANTHER" id="PTHR48081">
    <property type="entry name" value="AB HYDROLASE SUPERFAMILY PROTEIN C4A8.06C"/>
    <property type="match status" value="1"/>
</dbReference>
<comment type="caution">
    <text evidence="3">The sequence shown here is derived from an EMBL/GenBank/DDBJ whole genome shotgun (WGS) entry which is preliminary data.</text>
</comment>
<dbReference type="InterPro" id="IPR029058">
    <property type="entry name" value="AB_hydrolase_fold"/>
</dbReference>
<dbReference type="Pfam" id="PF07859">
    <property type="entry name" value="Abhydrolase_3"/>
    <property type="match status" value="1"/>
</dbReference>
<reference evidence="3" key="1">
    <citation type="journal article" date="2021" name="PeerJ">
        <title>Extensive microbial diversity within the chicken gut microbiome revealed by metagenomics and culture.</title>
        <authorList>
            <person name="Gilroy R."/>
            <person name="Ravi A."/>
            <person name="Getino M."/>
            <person name="Pursley I."/>
            <person name="Horton D.L."/>
            <person name="Alikhan N.F."/>
            <person name="Baker D."/>
            <person name="Gharbi K."/>
            <person name="Hall N."/>
            <person name="Watson M."/>
            <person name="Adriaenssens E.M."/>
            <person name="Foster-Nyarko E."/>
            <person name="Jarju S."/>
            <person name="Secka A."/>
            <person name="Antonio M."/>
            <person name="Oren A."/>
            <person name="Chaudhuri R.R."/>
            <person name="La Ragione R."/>
            <person name="Hildebrand F."/>
            <person name="Pallen M.J."/>
        </authorList>
    </citation>
    <scope>NUCLEOTIDE SEQUENCE</scope>
    <source>
        <strain evidence="3">14975</strain>
    </source>
</reference>
<evidence type="ECO:0000313" key="4">
    <source>
        <dbReference type="Proteomes" id="UP000823964"/>
    </source>
</evidence>
<sequence>MTPFLHHPRTAGEARNRRWLDRSASFVWKQFADGVGLRVFMIAPAGHRPESKAPAVMFFHGGMWMLDYVSEFSSWALHLASRGIVCFLPEYRTHARFDVKADEIVQDGLDAWVWLHRNAEALGVDPDCITVAGSDAGGLMALHTAMQPAKRRSWWKFFEKPVLPLMPAAVAIFRGVVDTEAREARQLNAKGLSGKSAVSLNPCDLFRPHLPPLFCAHGFEDPLLDCGMREWFCDVWQKLGNKAEFVICPGVDHTLTNFEVNPTAFEKMLLAWETFMVEQQLWPASAAEPTALME</sequence>
<accession>A0A9D2AHU8</accession>